<name>A0A2H1WSI4_SPOFR</name>
<proteinExistence type="predicted"/>
<organism evidence="1">
    <name type="scientific">Spodoptera frugiperda</name>
    <name type="common">Fall armyworm</name>
    <dbReference type="NCBI Taxonomy" id="7108"/>
    <lineage>
        <taxon>Eukaryota</taxon>
        <taxon>Metazoa</taxon>
        <taxon>Ecdysozoa</taxon>
        <taxon>Arthropoda</taxon>
        <taxon>Hexapoda</taxon>
        <taxon>Insecta</taxon>
        <taxon>Pterygota</taxon>
        <taxon>Neoptera</taxon>
        <taxon>Endopterygota</taxon>
        <taxon>Lepidoptera</taxon>
        <taxon>Glossata</taxon>
        <taxon>Ditrysia</taxon>
        <taxon>Noctuoidea</taxon>
        <taxon>Noctuidae</taxon>
        <taxon>Amphipyrinae</taxon>
        <taxon>Spodoptera</taxon>
    </lineage>
</organism>
<sequence length="111" mass="11956">MSMGGGDCLPSGIMALSIDLSLLISINIEAAATARTHTQKYQCAQDVMQQHVWLRSGGVRARRQRSLGCNLSVTLRSRTDMLPPLPQLGALTSSSTTTYRSLLRAGGTELH</sequence>
<dbReference type="EMBL" id="ODYU01010345">
    <property type="protein sequence ID" value="SOQ55384.1"/>
    <property type="molecule type" value="Genomic_DNA"/>
</dbReference>
<reference evidence="1" key="1">
    <citation type="submission" date="2016-07" db="EMBL/GenBank/DDBJ databases">
        <authorList>
            <person name="Bretaudeau A."/>
        </authorList>
    </citation>
    <scope>NUCLEOTIDE SEQUENCE</scope>
    <source>
        <strain evidence="1">Rice</strain>
        <tissue evidence="1">Whole body</tissue>
    </source>
</reference>
<accession>A0A2H1WSI4</accession>
<dbReference type="AlphaFoldDB" id="A0A2H1WSI4"/>
<gene>
    <name evidence="1" type="ORF">SFRICE_030098</name>
</gene>
<evidence type="ECO:0000313" key="1">
    <source>
        <dbReference type="EMBL" id="SOQ55384.1"/>
    </source>
</evidence>
<protein>
    <submittedName>
        <fullName evidence="1">SFRICE_030098</fullName>
    </submittedName>
</protein>